<comment type="caution">
    <text evidence="2">The sequence shown here is derived from an EMBL/GenBank/DDBJ whole genome shotgun (WGS) entry which is preliminary data.</text>
</comment>
<dbReference type="OrthoDB" id="9439903at2759"/>
<evidence type="ECO:0000256" key="1">
    <source>
        <dbReference type="SAM" id="MobiDB-lite"/>
    </source>
</evidence>
<name>A0A1J9P265_9EURO</name>
<dbReference type="EMBL" id="LGRN01000789">
    <property type="protein sequence ID" value="OJD10448.1"/>
    <property type="molecule type" value="Genomic_DNA"/>
</dbReference>
<dbReference type="VEuPathDB" id="FungiDB:AJ78_08547"/>
<evidence type="ECO:0000313" key="3">
    <source>
        <dbReference type="Proteomes" id="UP000182235"/>
    </source>
</evidence>
<proteinExistence type="predicted"/>
<protein>
    <submittedName>
        <fullName evidence="2">Uncharacterized protein</fullName>
    </submittedName>
</protein>
<evidence type="ECO:0000313" key="2">
    <source>
        <dbReference type="EMBL" id="OJD10448.1"/>
    </source>
</evidence>
<dbReference type="Proteomes" id="UP000182235">
    <property type="component" value="Unassembled WGS sequence"/>
</dbReference>
<organism evidence="2 3">
    <name type="scientific">Emergomyces pasteurianus Ep9510</name>
    <dbReference type="NCBI Taxonomy" id="1447872"/>
    <lineage>
        <taxon>Eukaryota</taxon>
        <taxon>Fungi</taxon>
        <taxon>Dikarya</taxon>
        <taxon>Ascomycota</taxon>
        <taxon>Pezizomycotina</taxon>
        <taxon>Eurotiomycetes</taxon>
        <taxon>Eurotiomycetidae</taxon>
        <taxon>Onygenales</taxon>
        <taxon>Ajellomycetaceae</taxon>
        <taxon>Emergomyces</taxon>
    </lineage>
</organism>
<reference evidence="2 3" key="1">
    <citation type="submission" date="2015-07" db="EMBL/GenBank/DDBJ databases">
        <title>Emmonsia species relationships and genome sequence.</title>
        <authorList>
            <consortium name="The Broad Institute Genomics Platform"/>
            <person name="Cuomo C.A."/>
            <person name="Munoz J.F."/>
            <person name="Imamovic A."/>
            <person name="Priest M.E."/>
            <person name="Young S."/>
            <person name="Clay O.K."/>
            <person name="McEwen J.G."/>
        </authorList>
    </citation>
    <scope>NUCLEOTIDE SEQUENCE [LARGE SCALE GENOMIC DNA]</scope>
    <source>
        <strain evidence="2 3">UAMH 9510</strain>
    </source>
</reference>
<feature type="region of interest" description="Disordered" evidence="1">
    <location>
        <begin position="39"/>
        <end position="58"/>
    </location>
</feature>
<gene>
    <name evidence="2" type="ORF">AJ78_08547</name>
</gene>
<keyword evidence="3" id="KW-1185">Reference proteome</keyword>
<sequence>MCCIGAVYSDRVDPDLIRSLVAQTKAAILRTSRIQHDLRTDLTPNTDSPIKLESTDPKPLSATDIEEMQSIFMLNTLSVWHGDPKQRAVARSDISLFARFIRRFRLLEPAGPENLACYSLLHHVPPNEREIKLPLPCDDAAWEARDPQQCADALGLRGPDVQAIVNVTGSRRIKQLEMNKALSALQSPVVDFQSRTTNVYSKFILMHALHAQIWLVQRQISVGSSFENYNGKAIDVLEGLPANNIYKPLSRSDCASMDGTVIQSNLSSGFHTTPIDDIPPNVTSSPVQSPHVNVILKSTTKALTKWKRAWDEDMALQYPPTLTSSRRFGFCRDAVPYYWLAQALLCPSRREDWKLAPDARLMHIMKMLQKVRGYAQTDAVQRGECLGSIGDIDDGYAIKDLTLDMKLLFRPIRQQLEGDTGDINKGTLPVYCYNRVLRVRNFKMDYLLIYLPFDHRHSNLPRSTSDANKQASTH</sequence>
<dbReference type="AlphaFoldDB" id="A0A1J9P265"/>
<dbReference type="STRING" id="1447872.A0A1J9P265"/>
<accession>A0A1J9P265</accession>